<proteinExistence type="predicted"/>
<evidence type="ECO:0000256" key="1">
    <source>
        <dbReference type="SAM" id="SignalP"/>
    </source>
</evidence>
<dbReference type="EMBL" id="JAPWGY010000001">
    <property type="protein sequence ID" value="MCZ4279573.1"/>
    <property type="molecule type" value="Genomic_DNA"/>
</dbReference>
<dbReference type="Proteomes" id="UP001069802">
    <property type="component" value="Unassembled WGS sequence"/>
</dbReference>
<keyword evidence="1" id="KW-0732">Signal</keyword>
<protein>
    <submittedName>
        <fullName evidence="2">Uncharacterized protein</fullName>
    </submittedName>
</protein>
<evidence type="ECO:0000313" key="2">
    <source>
        <dbReference type="EMBL" id="MCZ4279573.1"/>
    </source>
</evidence>
<name>A0ABT4LEP9_9PROT</name>
<dbReference type="RefSeq" id="WP_269421773.1">
    <property type="nucleotide sequence ID" value="NZ_JAPWGY010000001.1"/>
</dbReference>
<feature type="signal peptide" evidence="1">
    <location>
        <begin position="1"/>
        <end position="27"/>
    </location>
</feature>
<comment type="caution">
    <text evidence="2">The sequence shown here is derived from an EMBL/GenBank/DDBJ whole genome shotgun (WGS) entry which is preliminary data.</text>
</comment>
<accession>A0ABT4LEP9</accession>
<sequence length="165" mass="17458">MNISRRSLLTSAALIPLAGGLGSPAQALSLGSGSRVFGEAVRQIGGVVDIADHMVRSVEKEFLATYGQNAMNRFISEVDGRSINEVLANTTDAIREQIKLIATVLYTGEVTRTDASGTAVTSVPYYPWSLAWSSLAFAKAPGICGGPAFGHWAFAPDLRNNRGNS</sequence>
<dbReference type="InterPro" id="IPR006311">
    <property type="entry name" value="TAT_signal"/>
</dbReference>
<keyword evidence="3" id="KW-1185">Reference proteome</keyword>
<reference evidence="2" key="1">
    <citation type="submission" date="2022-12" db="EMBL/GenBank/DDBJ databases">
        <title>Bacterial isolates from different developmental stages of Nematostella vectensis.</title>
        <authorList>
            <person name="Fraune S."/>
        </authorList>
    </citation>
    <scope>NUCLEOTIDE SEQUENCE</scope>
    <source>
        <strain evidence="2">G21630-S1</strain>
    </source>
</reference>
<feature type="chain" id="PRO_5045646210" evidence="1">
    <location>
        <begin position="28"/>
        <end position="165"/>
    </location>
</feature>
<evidence type="ECO:0000313" key="3">
    <source>
        <dbReference type="Proteomes" id="UP001069802"/>
    </source>
</evidence>
<dbReference type="PROSITE" id="PS51318">
    <property type="entry name" value="TAT"/>
    <property type="match status" value="1"/>
</dbReference>
<organism evidence="2 3">
    <name type="scientific">Kiloniella laminariae</name>
    <dbReference type="NCBI Taxonomy" id="454162"/>
    <lineage>
        <taxon>Bacteria</taxon>
        <taxon>Pseudomonadati</taxon>
        <taxon>Pseudomonadota</taxon>
        <taxon>Alphaproteobacteria</taxon>
        <taxon>Rhodospirillales</taxon>
        <taxon>Kiloniellaceae</taxon>
        <taxon>Kiloniella</taxon>
    </lineage>
</organism>
<gene>
    <name evidence="2" type="ORF">O4H49_02210</name>
</gene>